<feature type="region of interest" description="Disordered" evidence="1">
    <location>
        <begin position="377"/>
        <end position="399"/>
    </location>
</feature>
<evidence type="ECO:0000256" key="1">
    <source>
        <dbReference type="SAM" id="MobiDB-lite"/>
    </source>
</evidence>
<evidence type="ECO:0000313" key="3">
    <source>
        <dbReference type="EMBL" id="CAE2209538.1"/>
    </source>
</evidence>
<feature type="compositionally biased region" description="Acidic residues" evidence="1">
    <location>
        <begin position="386"/>
        <end position="399"/>
    </location>
</feature>
<sequence>MKFPLCALAAAVTAASAVPAASAASSPTFAFSSSFASRGAASTSPSTRRGRGIPTRRDYRRGDATMYEPGSDGEDRKNVPKVDDAASSTVVGVWSALADTERWITETLDEAAGSEGRYSRKAVTYVCETSDSLPHAVGSVWRRIKEARELGEAHGKEEEARRAREGPEAYVPRTFRQTQVVVLPNCPDIVPVLGAKDRGKGAKSFKVFDGVLKAVGRARRNARDLLTDSSLDKLEERMMGEGMLDWSVSVNVAHLHPYYGEKTPEEVLAEMQEAEESGEPEVVDVNLEAYKELRTKARRSPHPSLVLEVMASPPPDFGGEAAQQQPPSPEMEARARSVEEAMGSSKRGRGRDGDEGVSSVDVQRLEVLFGMGAATDRADPSAVAATEDEGESTEDGEEEDFWAALSNVKGIEEISSVTNLNLSRRWAAANDPLYSSDTASSSCVFLEADADVVDVDAAYEFIFLSAGGEMASITAESDVAEDGEPSKRRRTYLALPHFLTNSATSFEKFAAEVMNIARSVPGLYDGDKGKLEDVSFFHPEDVEEGRRSPVPLLVLQWK</sequence>
<organism evidence="3">
    <name type="scientific">Odontella aurita</name>
    <dbReference type="NCBI Taxonomy" id="265563"/>
    <lineage>
        <taxon>Eukaryota</taxon>
        <taxon>Sar</taxon>
        <taxon>Stramenopiles</taxon>
        <taxon>Ochrophyta</taxon>
        <taxon>Bacillariophyta</taxon>
        <taxon>Mediophyceae</taxon>
        <taxon>Biddulphiophycidae</taxon>
        <taxon>Eupodiscales</taxon>
        <taxon>Odontellaceae</taxon>
        <taxon>Odontella</taxon>
    </lineage>
</organism>
<accession>A0A7S4M9D6</accession>
<proteinExistence type="predicted"/>
<reference evidence="3" key="1">
    <citation type="submission" date="2021-01" db="EMBL/GenBank/DDBJ databases">
        <authorList>
            <person name="Corre E."/>
            <person name="Pelletier E."/>
            <person name="Niang G."/>
            <person name="Scheremetjew M."/>
            <person name="Finn R."/>
            <person name="Kale V."/>
            <person name="Holt S."/>
            <person name="Cochrane G."/>
            <person name="Meng A."/>
            <person name="Brown T."/>
            <person name="Cohen L."/>
        </authorList>
    </citation>
    <scope>NUCLEOTIDE SEQUENCE</scope>
    <source>
        <strain evidence="3">Isolate 1302-5</strain>
    </source>
</reference>
<feature type="compositionally biased region" description="Basic and acidic residues" evidence="1">
    <location>
        <begin position="73"/>
        <end position="83"/>
    </location>
</feature>
<protein>
    <submittedName>
        <fullName evidence="3">Uncharacterized protein</fullName>
    </submittedName>
</protein>
<feature type="region of interest" description="Disordered" evidence="1">
    <location>
        <begin position="311"/>
        <end position="359"/>
    </location>
</feature>
<dbReference type="EMBL" id="HBKQ01005888">
    <property type="protein sequence ID" value="CAE2209538.1"/>
    <property type="molecule type" value="Transcribed_RNA"/>
</dbReference>
<feature type="compositionally biased region" description="Low complexity" evidence="1">
    <location>
        <begin position="34"/>
        <end position="44"/>
    </location>
</feature>
<feature type="region of interest" description="Disordered" evidence="1">
    <location>
        <begin position="34"/>
        <end position="83"/>
    </location>
</feature>
<dbReference type="AlphaFoldDB" id="A0A7S4M9D6"/>
<evidence type="ECO:0000256" key="2">
    <source>
        <dbReference type="SAM" id="SignalP"/>
    </source>
</evidence>
<feature type="chain" id="PRO_5031053394" evidence="2">
    <location>
        <begin position="24"/>
        <end position="558"/>
    </location>
</feature>
<feature type="signal peptide" evidence="2">
    <location>
        <begin position="1"/>
        <end position="23"/>
    </location>
</feature>
<gene>
    <name evidence="3" type="ORF">OAUR00152_LOCUS4011</name>
</gene>
<name>A0A7S4M9D6_9STRA</name>
<keyword evidence="2" id="KW-0732">Signal</keyword>